<dbReference type="InterPro" id="IPR008928">
    <property type="entry name" value="6-hairpin_glycosidase_sf"/>
</dbReference>
<feature type="domain" description="Glycoside hydrolase family 65 C-terminal" evidence="5">
    <location>
        <begin position="689"/>
        <end position="750"/>
    </location>
</feature>
<dbReference type="Pfam" id="PF03636">
    <property type="entry name" value="Glyco_hydro_65N"/>
    <property type="match status" value="1"/>
</dbReference>
<accession>A0ABP9RWK9</accession>
<dbReference type="Pfam" id="PF03632">
    <property type="entry name" value="Glyco_hydro_65m"/>
    <property type="match status" value="1"/>
</dbReference>
<keyword evidence="8" id="KW-1185">Reference proteome</keyword>
<name>A0ABP9RWK9_9ACTN</name>
<reference evidence="8" key="1">
    <citation type="journal article" date="2019" name="Int. J. Syst. Evol. Microbiol.">
        <title>The Global Catalogue of Microorganisms (GCM) 10K type strain sequencing project: providing services to taxonomists for standard genome sequencing and annotation.</title>
        <authorList>
            <consortium name="The Broad Institute Genomics Platform"/>
            <consortium name="The Broad Institute Genome Sequencing Center for Infectious Disease"/>
            <person name="Wu L."/>
            <person name="Ma J."/>
        </authorList>
    </citation>
    <scope>NUCLEOTIDE SEQUENCE [LARGE SCALE GENOMIC DNA]</scope>
    <source>
        <strain evidence="8">JCM 18304</strain>
    </source>
</reference>
<dbReference type="PANTHER" id="PTHR11051">
    <property type="entry name" value="GLYCOSYL HYDROLASE-RELATED"/>
    <property type="match status" value="1"/>
</dbReference>
<dbReference type="SUPFAM" id="SSF74650">
    <property type="entry name" value="Galactose mutarotase-like"/>
    <property type="match status" value="1"/>
</dbReference>
<dbReference type="EMBL" id="BAABJQ010000011">
    <property type="protein sequence ID" value="GAA5188474.1"/>
    <property type="molecule type" value="Genomic_DNA"/>
</dbReference>
<feature type="compositionally biased region" description="Basic and acidic residues" evidence="3">
    <location>
        <begin position="778"/>
        <end position="788"/>
    </location>
</feature>
<gene>
    <name evidence="7" type="ORF">GCM10023322_39240</name>
</gene>
<dbReference type="InterPro" id="IPR005196">
    <property type="entry name" value="Glyco_hydro_65_N"/>
</dbReference>
<evidence type="ECO:0000256" key="2">
    <source>
        <dbReference type="ARBA" id="ARBA00023295"/>
    </source>
</evidence>
<dbReference type="InterPro" id="IPR005195">
    <property type="entry name" value="Glyco_hydro_65_M"/>
</dbReference>
<dbReference type="Proteomes" id="UP001501570">
    <property type="component" value="Unassembled WGS sequence"/>
</dbReference>
<proteinExistence type="inferred from homology"/>
<sequence length="788" mass="87339">MIKHPSYLVEPWSIKETSLDFGMMAQCESLFALANGHIGMRGNLDEGEPHALPGTYLNSVYELRPLPYAEAGYGYPASAQSVINVTNGKLIRLLVDDEPFDLRYGQLHRHERVLDLREGVLRRTTLWTSPAGRTVEVRSTRLVSFAYRSIAAIAYEVRPIDGPAQVVVQSELVANEPGPQASDDPRAAAVLEAPLVSEEHAAEDARALLIHRVKRSGLRIGAGMDHVIDGSRSELIGTRSYEDSARTTVTSQLAAGEPLRIVKFLAYGWSSERSQPAIRAQVEAALIAARATGWKGLCDAQREYLDEFWARADVEVEGDDEVQQAVRFGLFHVLQASARAERRPIPAKGLTGPGYDGHAFWDTETFVLPVLAYTNPEASADALRWRYATLPIAQRRAQELHLKGAAFAWRTITGEECSAYWPAGTAAYHINADIADAVIRQLDVTGDADLAREIGVELLVNTARLWMSLGAFDGDGRFHIDGVTGPDEYSAIADNNVYTNLMAQRNLRGAQALVARHPDRARDLEVSTEELREWGRAADAMVVPYDERRGVHPQAERFTDHSPWDFENTPPEHYPLMLYYSYGDLYRTQVVKQADLVLALFLRGDAFTPEEKARDFAYYEGITVRDSSLSACIQSVIAAEVGQLDLAYDYLGEAALMDLADLEHNTRDGVHVASLAGAWIALVSGFGGMRDHNGQLSFAPRLPEALQRLTFRLCWRRQTLHVSFDHESVSYEVREGMPLRILHFGETVDVKPGAPVRLDIPPITAGPRPSQPAGRVPLHREPPQVEPE</sequence>
<dbReference type="InterPro" id="IPR012341">
    <property type="entry name" value="6hp_glycosidase-like_sf"/>
</dbReference>
<dbReference type="InterPro" id="IPR011013">
    <property type="entry name" value="Gal_mutarotase_sf_dom"/>
</dbReference>
<dbReference type="InterPro" id="IPR017045">
    <property type="entry name" value="Malt_Pase/Glycosyl_Hdrlase"/>
</dbReference>
<dbReference type="RefSeq" id="WP_345631493.1">
    <property type="nucleotide sequence ID" value="NZ_BAABJQ010000011.1"/>
</dbReference>
<dbReference type="PANTHER" id="PTHR11051:SF13">
    <property type="entry name" value="GLYCOSYL TRANSFERASE"/>
    <property type="match status" value="1"/>
</dbReference>
<evidence type="ECO:0000259" key="4">
    <source>
        <dbReference type="Pfam" id="PF03632"/>
    </source>
</evidence>
<evidence type="ECO:0000259" key="6">
    <source>
        <dbReference type="Pfam" id="PF03636"/>
    </source>
</evidence>
<keyword evidence="7" id="KW-0378">Hydrolase</keyword>
<dbReference type="Gene3D" id="2.60.420.10">
    <property type="entry name" value="Maltose phosphorylase, domain 3"/>
    <property type="match status" value="1"/>
</dbReference>
<feature type="region of interest" description="Disordered" evidence="3">
    <location>
        <begin position="759"/>
        <end position="788"/>
    </location>
</feature>
<dbReference type="SUPFAM" id="SSF48208">
    <property type="entry name" value="Six-hairpin glycosidases"/>
    <property type="match status" value="1"/>
</dbReference>
<comment type="caution">
    <text evidence="7">The sequence shown here is derived from an EMBL/GenBank/DDBJ whole genome shotgun (WGS) entry which is preliminary data.</text>
</comment>
<evidence type="ECO:0000259" key="5">
    <source>
        <dbReference type="Pfam" id="PF03633"/>
    </source>
</evidence>
<evidence type="ECO:0000313" key="7">
    <source>
        <dbReference type="EMBL" id="GAA5188474.1"/>
    </source>
</evidence>
<comment type="similarity">
    <text evidence="1">Belongs to the glycosyl hydrolase 65 family.</text>
</comment>
<evidence type="ECO:0000256" key="3">
    <source>
        <dbReference type="SAM" id="MobiDB-lite"/>
    </source>
</evidence>
<feature type="domain" description="Glycoside hydrolase family 65 central catalytic" evidence="4">
    <location>
        <begin position="327"/>
        <end position="679"/>
    </location>
</feature>
<feature type="domain" description="Glycoside hydrolase family 65 N-terminal" evidence="6">
    <location>
        <begin position="16"/>
        <end position="270"/>
    </location>
</feature>
<dbReference type="Pfam" id="PF03633">
    <property type="entry name" value="Glyco_hydro_65C"/>
    <property type="match status" value="1"/>
</dbReference>
<evidence type="ECO:0000313" key="8">
    <source>
        <dbReference type="Proteomes" id="UP001501570"/>
    </source>
</evidence>
<dbReference type="Gene3D" id="2.70.98.40">
    <property type="entry name" value="Glycoside hydrolase, family 65, N-terminal domain"/>
    <property type="match status" value="1"/>
</dbReference>
<evidence type="ECO:0000256" key="1">
    <source>
        <dbReference type="ARBA" id="ARBA00006768"/>
    </source>
</evidence>
<keyword evidence="2" id="KW-0326">Glycosidase</keyword>
<protein>
    <submittedName>
        <fullName evidence="7">Glycosyl hydrolase family 65 protein</fullName>
    </submittedName>
</protein>
<dbReference type="InterPro" id="IPR005194">
    <property type="entry name" value="Glyco_hydro_65_C"/>
</dbReference>
<dbReference type="PIRSF" id="PIRSF036289">
    <property type="entry name" value="Glycosyl_hydrolase_malt_phosph"/>
    <property type="match status" value="1"/>
</dbReference>
<organism evidence="7 8">
    <name type="scientific">Rugosimonospora acidiphila</name>
    <dbReference type="NCBI Taxonomy" id="556531"/>
    <lineage>
        <taxon>Bacteria</taxon>
        <taxon>Bacillati</taxon>
        <taxon>Actinomycetota</taxon>
        <taxon>Actinomycetes</taxon>
        <taxon>Micromonosporales</taxon>
        <taxon>Micromonosporaceae</taxon>
        <taxon>Rugosimonospora</taxon>
    </lineage>
</organism>
<dbReference type="InterPro" id="IPR037018">
    <property type="entry name" value="GH65_N"/>
</dbReference>
<dbReference type="Gene3D" id="1.50.10.10">
    <property type="match status" value="1"/>
</dbReference>
<dbReference type="GO" id="GO:0016787">
    <property type="term" value="F:hydrolase activity"/>
    <property type="evidence" value="ECO:0007669"/>
    <property type="project" value="UniProtKB-KW"/>
</dbReference>